<keyword evidence="2" id="KW-1185">Reference proteome</keyword>
<accession>A0A166BE86</accession>
<dbReference type="AlphaFoldDB" id="A0A166BE86"/>
<comment type="caution">
    <text evidence="1">The sequence shown here is derived from an EMBL/GenBank/DDBJ whole genome shotgun (WGS) entry which is preliminary data.</text>
</comment>
<sequence length="86" mass="9860">MIYKIKATNKHNGEIIEFDLEGNAVEGFCYFDEELKEATHLQEVRDNKIREVNNNIILHNSPIYTISSGETAIIDSMSFEILIKAE</sequence>
<evidence type="ECO:0000313" key="1">
    <source>
        <dbReference type="EMBL" id="KZX13221.1"/>
    </source>
</evidence>
<dbReference type="OrthoDB" id="76115at2157"/>
<gene>
    <name evidence="1" type="ORF">MBORA_08260</name>
</gene>
<reference evidence="2" key="1">
    <citation type="journal article" date="2016" name="Genome Announc.">
        <title>Draft Genome Sequences of Methanobrevibacter curvatus DSM11111, Methanobrevibacter cuticularis DSM11139, Methanobrevibacter filiformis DSM11501, and Methanobrevibacter oralis DSM7256.</title>
        <authorList>
            <person name="Poehlein A."/>
            <person name="Seedorf H."/>
        </authorList>
    </citation>
    <scope>NUCLEOTIDE SEQUENCE [LARGE SCALE GENOMIC DNA]</scope>
    <source>
        <strain evidence="2">DSM 7256 / JCM 30027 / ZR</strain>
    </source>
</reference>
<protein>
    <submittedName>
        <fullName evidence="1">Uncharacterized protein</fullName>
    </submittedName>
</protein>
<organism evidence="1 2">
    <name type="scientific">Methanobrevibacter oralis</name>
    <dbReference type="NCBI Taxonomy" id="66851"/>
    <lineage>
        <taxon>Archaea</taxon>
        <taxon>Methanobacteriati</taxon>
        <taxon>Methanobacteriota</taxon>
        <taxon>Methanomada group</taxon>
        <taxon>Methanobacteria</taxon>
        <taxon>Methanobacteriales</taxon>
        <taxon>Methanobacteriaceae</taxon>
        <taxon>Methanobrevibacter</taxon>
    </lineage>
</organism>
<proteinExistence type="predicted"/>
<dbReference type="PATRIC" id="fig|66851.6.peg.907"/>
<name>A0A166BE86_METOA</name>
<dbReference type="EMBL" id="LWMU01000056">
    <property type="protein sequence ID" value="KZX13221.1"/>
    <property type="molecule type" value="Genomic_DNA"/>
</dbReference>
<dbReference type="RefSeq" id="WP_042694426.1">
    <property type="nucleotide sequence ID" value="NZ_CABMAB010000036.1"/>
</dbReference>
<dbReference type="Proteomes" id="UP000077428">
    <property type="component" value="Unassembled WGS sequence"/>
</dbReference>
<evidence type="ECO:0000313" key="2">
    <source>
        <dbReference type="Proteomes" id="UP000077428"/>
    </source>
</evidence>